<dbReference type="STRING" id="490188.SAMN04488068_1511"/>
<dbReference type="Proteomes" id="UP000199758">
    <property type="component" value="Unassembled WGS sequence"/>
</dbReference>
<sequence>MSWLHDQTPSTMSIDLQARGLSVDPSLTALARREAAAFEADYGHLLRNARIRLFEVDSALHGGLSLCCLIAMRGPSGAVVMRSGLGADAYQALRAAFVRLRRDVRQHCRAARRRHPFPPITLPA</sequence>
<dbReference type="SUPFAM" id="SSF69754">
    <property type="entry name" value="Ribosome binding protein Y (YfiA homologue)"/>
    <property type="match status" value="1"/>
</dbReference>
<evidence type="ECO:0000313" key="2">
    <source>
        <dbReference type="Proteomes" id="UP000199758"/>
    </source>
</evidence>
<protein>
    <recommendedName>
        <fullName evidence="3">Sigma 54 modulation protein / S30EA ribosomal protein</fullName>
    </recommendedName>
</protein>
<dbReference type="Gene3D" id="3.30.160.100">
    <property type="entry name" value="Ribosome hibernation promotion factor-like"/>
    <property type="match status" value="1"/>
</dbReference>
<gene>
    <name evidence="1" type="ORF">SAMN04488068_1511</name>
</gene>
<name>A0A1M5MXA9_9GAMM</name>
<evidence type="ECO:0000313" key="1">
    <source>
        <dbReference type="EMBL" id="SHG81752.1"/>
    </source>
</evidence>
<reference evidence="1 2" key="1">
    <citation type="submission" date="2016-11" db="EMBL/GenBank/DDBJ databases">
        <authorList>
            <person name="Jaros S."/>
            <person name="Januszkiewicz K."/>
            <person name="Wedrychowicz H."/>
        </authorList>
    </citation>
    <scope>NUCLEOTIDE SEQUENCE [LARGE SCALE GENOMIC DNA]</scope>
    <source>
        <strain evidence="1 2">CGMCC 1.7049</strain>
    </source>
</reference>
<evidence type="ECO:0008006" key="3">
    <source>
        <dbReference type="Google" id="ProtNLM"/>
    </source>
</evidence>
<dbReference type="EMBL" id="FQWZ01000003">
    <property type="protein sequence ID" value="SHG81752.1"/>
    <property type="molecule type" value="Genomic_DNA"/>
</dbReference>
<proteinExistence type="predicted"/>
<dbReference type="InterPro" id="IPR036567">
    <property type="entry name" value="RHF-like"/>
</dbReference>
<keyword evidence="2" id="KW-1185">Reference proteome</keyword>
<organism evidence="1 2">
    <name type="scientific">Hydrocarboniphaga daqingensis</name>
    <dbReference type="NCBI Taxonomy" id="490188"/>
    <lineage>
        <taxon>Bacteria</taxon>
        <taxon>Pseudomonadati</taxon>
        <taxon>Pseudomonadota</taxon>
        <taxon>Gammaproteobacteria</taxon>
        <taxon>Nevskiales</taxon>
        <taxon>Nevskiaceae</taxon>
        <taxon>Hydrocarboniphaga</taxon>
    </lineage>
</organism>
<dbReference type="AlphaFoldDB" id="A0A1M5MXA9"/>
<dbReference type="RefSeq" id="WP_072896150.1">
    <property type="nucleotide sequence ID" value="NZ_FQWZ01000003.1"/>
</dbReference>
<accession>A0A1M5MXA9</accession>